<protein>
    <submittedName>
        <fullName evidence="1">Uncharacterized protein</fullName>
    </submittedName>
</protein>
<organism evidence="1 2">
    <name type="scientific">Salix suchowensis</name>
    <dbReference type="NCBI Taxonomy" id="1278906"/>
    <lineage>
        <taxon>Eukaryota</taxon>
        <taxon>Viridiplantae</taxon>
        <taxon>Streptophyta</taxon>
        <taxon>Embryophyta</taxon>
        <taxon>Tracheophyta</taxon>
        <taxon>Spermatophyta</taxon>
        <taxon>Magnoliopsida</taxon>
        <taxon>eudicotyledons</taxon>
        <taxon>Gunneridae</taxon>
        <taxon>Pentapetalae</taxon>
        <taxon>rosids</taxon>
        <taxon>fabids</taxon>
        <taxon>Malpighiales</taxon>
        <taxon>Salicaceae</taxon>
        <taxon>Saliceae</taxon>
        <taxon>Salix</taxon>
    </lineage>
</organism>
<keyword evidence="2" id="KW-1185">Reference proteome</keyword>
<dbReference type="EMBL" id="JAPFFI010000005">
    <property type="protein sequence ID" value="KAJ6394003.1"/>
    <property type="molecule type" value="Genomic_DNA"/>
</dbReference>
<reference evidence="1" key="1">
    <citation type="submission" date="2022-10" db="EMBL/GenBank/DDBJ databases">
        <authorList>
            <person name="Hyden B.L."/>
            <person name="Feng K."/>
            <person name="Yates T."/>
            <person name="Jawdy S."/>
            <person name="Smart L.B."/>
            <person name="Muchero W."/>
        </authorList>
    </citation>
    <scope>NUCLEOTIDE SEQUENCE</scope>
    <source>
        <tissue evidence="1">Shoot tip</tissue>
    </source>
</reference>
<accession>A0ABQ9C779</accession>
<comment type="caution">
    <text evidence="1">The sequence shown here is derived from an EMBL/GenBank/DDBJ whole genome shotgun (WGS) entry which is preliminary data.</text>
</comment>
<evidence type="ECO:0000313" key="2">
    <source>
        <dbReference type="Proteomes" id="UP001141253"/>
    </source>
</evidence>
<gene>
    <name evidence="1" type="ORF">OIU77_023269</name>
</gene>
<sequence>MTRKRGHKYILFGEMDQNPGLDSPKRKVAQFIQLRSFGEKIITSISNKYS</sequence>
<proteinExistence type="predicted"/>
<name>A0ABQ9C779_9ROSI</name>
<dbReference type="Proteomes" id="UP001141253">
    <property type="component" value="Chromosome 1"/>
</dbReference>
<evidence type="ECO:0000313" key="1">
    <source>
        <dbReference type="EMBL" id="KAJ6394003.1"/>
    </source>
</evidence>
<reference evidence="1" key="2">
    <citation type="journal article" date="2023" name="Int. J. Mol. Sci.">
        <title>De Novo Assembly and Annotation of 11 Diverse Shrub Willow (Salix) Genomes Reveals Novel Gene Organization in Sex-Linked Regions.</title>
        <authorList>
            <person name="Hyden B."/>
            <person name="Feng K."/>
            <person name="Yates T.B."/>
            <person name="Jawdy S."/>
            <person name="Cereghino C."/>
            <person name="Smart L.B."/>
            <person name="Muchero W."/>
        </authorList>
    </citation>
    <scope>NUCLEOTIDE SEQUENCE</scope>
    <source>
        <tissue evidence="1">Shoot tip</tissue>
    </source>
</reference>